<accession>A0ABR4AIT4</accession>
<keyword evidence="3" id="KW-1185">Reference proteome</keyword>
<evidence type="ECO:0000313" key="3">
    <source>
        <dbReference type="Proteomes" id="UP001590950"/>
    </source>
</evidence>
<feature type="signal peptide" evidence="1">
    <location>
        <begin position="1"/>
        <end position="21"/>
    </location>
</feature>
<dbReference type="Proteomes" id="UP001590950">
    <property type="component" value="Unassembled WGS sequence"/>
</dbReference>
<reference evidence="2 3" key="1">
    <citation type="submission" date="2024-09" db="EMBL/GenBank/DDBJ databases">
        <title>Rethinking Asexuality: The Enigmatic Case of Functional Sexual Genes in Lepraria (Stereocaulaceae).</title>
        <authorList>
            <person name="Doellman M."/>
            <person name="Sun Y."/>
            <person name="Barcenas-Pena A."/>
            <person name="Lumbsch H.T."/>
            <person name="Grewe F."/>
        </authorList>
    </citation>
    <scope>NUCLEOTIDE SEQUENCE [LARGE SCALE GENOMIC DNA]</scope>
    <source>
        <strain evidence="2 3">Mercado 3170</strain>
    </source>
</reference>
<evidence type="ECO:0000256" key="1">
    <source>
        <dbReference type="SAM" id="SignalP"/>
    </source>
</evidence>
<sequence length="108" mass="12305">MYLSIGLLYLNLLAILFQAQAQPLRHHLSLHYTAHKHHMRLRHQLSSPELSPSGELAQKVFSHIPNDPVLLNLGDADLRRGQDAILHTLPKHDERSTIRNTVHNEADT</sequence>
<evidence type="ECO:0000313" key="2">
    <source>
        <dbReference type="EMBL" id="KAL2045682.1"/>
    </source>
</evidence>
<gene>
    <name evidence="2" type="ORF">N7G274_002112</name>
</gene>
<feature type="chain" id="PRO_5046580183" evidence="1">
    <location>
        <begin position="22"/>
        <end position="108"/>
    </location>
</feature>
<organism evidence="2 3">
    <name type="scientific">Stereocaulon virgatum</name>
    <dbReference type="NCBI Taxonomy" id="373712"/>
    <lineage>
        <taxon>Eukaryota</taxon>
        <taxon>Fungi</taxon>
        <taxon>Dikarya</taxon>
        <taxon>Ascomycota</taxon>
        <taxon>Pezizomycotina</taxon>
        <taxon>Lecanoromycetes</taxon>
        <taxon>OSLEUM clade</taxon>
        <taxon>Lecanoromycetidae</taxon>
        <taxon>Lecanorales</taxon>
        <taxon>Lecanorineae</taxon>
        <taxon>Stereocaulaceae</taxon>
        <taxon>Stereocaulon</taxon>
    </lineage>
</organism>
<proteinExistence type="predicted"/>
<keyword evidence="1" id="KW-0732">Signal</keyword>
<dbReference type="EMBL" id="JBEFKJ010000006">
    <property type="protein sequence ID" value="KAL2045682.1"/>
    <property type="molecule type" value="Genomic_DNA"/>
</dbReference>
<name>A0ABR4AIT4_9LECA</name>
<comment type="caution">
    <text evidence="2">The sequence shown here is derived from an EMBL/GenBank/DDBJ whole genome shotgun (WGS) entry which is preliminary data.</text>
</comment>
<protein>
    <submittedName>
        <fullName evidence="2">Uncharacterized protein</fullName>
    </submittedName>
</protein>